<dbReference type="PROSITE" id="PS51365">
    <property type="entry name" value="RENAL_DIPEPTIDASE_2"/>
    <property type="match status" value="1"/>
</dbReference>
<dbReference type="SUPFAM" id="SSF51556">
    <property type="entry name" value="Metallo-dependent hydrolases"/>
    <property type="match status" value="1"/>
</dbReference>
<keyword evidence="1" id="KW-0482">Metalloprotease</keyword>
<protein>
    <recommendedName>
        <fullName evidence="1">Dipeptidase</fullName>
        <ecNumber evidence="1">3.4.13.19</ecNumber>
    </recommendedName>
</protein>
<dbReference type="InterPro" id="IPR032466">
    <property type="entry name" value="Metal_Hydrolase"/>
</dbReference>
<evidence type="ECO:0000313" key="3">
    <source>
        <dbReference type="Proteomes" id="UP001165085"/>
    </source>
</evidence>
<dbReference type="Proteomes" id="UP001165085">
    <property type="component" value="Unassembled WGS sequence"/>
</dbReference>
<sequence>MEPAPDINRGKEFLDKAKEIHAKYPLFDGHNDLPWAIRNGFDMKLSNIDLTKDQRDLKIDGIPWGCLHTDIPRLKEGGVGAQFWSVFAPTSLSGSAAVQVTMEQIDLVHQLCDKYPSTFEMAYTASEVRSIFASGKIPSVCGIEGGHQIGGSLRALRMFHKLGARYMTLTHNGGPGWADPAVNADGSFAHSAPLNGLAPFGVQVVKEMNRIGMIVDISHVHEQTMLSTLEVTRAPVMFSHSSTRALCAHPRDVPDAVLEKLKVNRGIVMVVFLSKFVAGEFWVRGGQVGATIIEVADHIDHAVKIAGIDHVGIGGDFDGGSLFAKGCEDVTCYIMLTAELLYRGYTEEQLGKILGLNAIRVMEECEEVSKKMKEEGELANEAHFGEELYETNIMKGIK</sequence>
<dbReference type="PANTHER" id="PTHR10443:SF12">
    <property type="entry name" value="DIPEPTIDASE"/>
    <property type="match status" value="1"/>
</dbReference>
<dbReference type="OrthoDB" id="445695at2759"/>
<dbReference type="Pfam" id="PF01244">
    <property type="entry name" value="Peptidase_M19"/>
    <property type="match status" value="1"/>
</dbReference>
<gene>
    <name evidence="2" type="ORF">TrST_g8200</name>
</gene>
<comment type="caution">
    <text evidence="2">The sequence shown here is derived from an EMBL/GenBank/DDBJ whole genome shotgun (WGS) entry which is preliminary data.</text>
</comment>
<dbReference type="AlphaFoldDB" id="A0A9W7BVD6"/>
<comment type="catalytic activity">
    <reaction evidence="1">
        <text>an L-aminoacyl-L-amino acid + H2O = 2 an L-alpha-amino acid</text>
        <dbReference type="Rhea" id="RHEA:48940"/>
        <dbReference type="ChEBI" id="CHEBI:15377"/>
        <dbReference type="ChEBI" id="CHEBI:59869"/>
        <dbReference type="ChEBI" id="CHEBI:77460"/>
        <dbReference type="EC" id="3.4.13.19"/>
    </reaction>
</comment>
<keyword evidence="3" id="KW-1185">Reference proteome</keyword>
<evidence type="ECO:0000256" key="1">
    <source>
        <dbReference type="RuleBase" id="RU341113"/>
    </source>
</evidence>
<keyword evidence="1" id="KW-0862">Zinc</keyword>
<keyword evidence="1" id="KW-0378">Hydrolase</keyword>
<keyword evidence="1" id="KW-0645">Protease</keyword>
<name>A0A9W7BVD6_9STRA</name>
<reference evidence="3" key="1">
    <citation type="journal article" date="2023" name="Commun. Biol.">
        <title>Genome analysis of Parmales, the sister group of diatoms, reveals the evolutionary specialization of diatoms from phago-mixotrophs to photoautotrophs.</title>
        <authorList>
            <person name="Ban H."/>
            <person name="Sato S."/>
            <person name="Yoshikawa S."/>
            <person name="Yamada K."/>
            <person name="Nakamura Y."/>
            <person name="Ichinomiya M."/>
            <person name="Sato N."/>
            <person name="Blanc-Mathieu R."/>
            <person name="Endo H."/>
            <person name="Kuwata A."/>
            <person name="Ogata H."/>
        </authorList>
    </citation>
    <scope>NUCLEOTIDE SEQUENCE [LARGE SCALE GENOMIC DNA]</scope>
    <source>
        <strain evidence="3">NIES 3701</strain>
    </source>
</reference>
<dbReference type="GO" id="GO:0046872">
    <property type="term" value="F:metal ion binding"/>
    <property type="evidence" value="ECO:0007669"/>
    <property type="project" value="UniProtKB-UniRule"/>
</dbReference>
<dbReference type="EMBL" id="BRXY01000490">
    <property type="protein sequence ID" value="GMH97379.1"/>
    <property type="molecule type" value="Genomic_DNA"/>
</dbReference>
<dbReference type="InterPro" id="IPR008257">
    <property type="entry name" value="Pept_M19"/>
</dbReference>
<comment type="cofactor">
    <cofactor evidence="1">
        <name>Zn(2+)</name>
        <dbReference type="ChEBI" id="CHEBI:29105"/>
    </cofactor>
</comment>
<comment type="similarity">
    <text evidence="1">Belongs to the metallo-dependent hydrolases superfamily. Peptidase M19 family.</text>
</comment>
<dbReference type="GO" id="GO:0070573">
    <property type="term" value="F:metallodipeptidase activity"/>
    <property type="evidence" value="ECO:0007669"/>
    <property type="project" value="InterPro"/>
</dbReference>
<organism evidence="2 3">
    <name type="scientific">Triparma strigata</name>
    <dbReference type="NCBI Taxonomy" id="1606541"/>
    <lineage>
        <taxon>Eukaryota</taxon>
        <taxon>Sar</taxon>
        <taxon>Stramenopiles</taxon>
        <taxon>Ochrophyta</taxon>
        <taxon>Bolidophyceae</taxon>
        <taxon>Parmales</taxon>
        <taxon>Triparmaceae</taxon>
        <taxon>Triparma</taxon>
    </lineage>
</organism>
<proteinExistence type="inferred from homology"/>
<dbReference type="CDD" id="cd01301">
    <property type="entry name" value="rDP_like"/>
    <property type="match status" value="1"/>
</dbReference>
<keyword evidence="1" id="KW-0224">Dipeptidase</keyword>
<dbReference type="Gene3D" id="3.20.20.140">
    <property type="entry name" value="Metal-dependent hydrolases"/>
    <property type="match status" value="1"/>
</dbReference>
<dbReference type="GO" id="GO:0006508">
    <property type="term" value="P:proteolysis"/>
    <property type="evidence" value="ECO:0007669"/>
    <property type="project" value="UniProtKB-KW"/>
</dbReference>
<dbReference type="PANTHER" id="PTHR10443">
    <property type="entry name" value="MICROSOMAL DIPEPTIDASE"/>
    <property type="match status" value="1"/>
</dbReference>
<accession>A0A9W7BVD6</accession>
<keyword evidence="1" id="KW-0479">Metal-binding</keyword>
<dbReference type="EC" id="3.4.13.19" evidence="1"/>
<evidence type="ECO:0000313" key="2">
    <source>
        <dbReference type="EMBL" id="GMH97379.1"/>
    </source>
</evidence>